<dbReference type="InParanoid" id="A0A409YJN4"/>
<reference evidence="1 2" key="1">
    <citation type="journal article" date="2018" name="Evol. Lett.">
        <title>Horizontal gene cluster transfer increased hallucinogenic mushroom diversity.</title>
        <authorList>
            <person name="Reynolds H.T."/>
            <person name="Vijayakumar V."/>
            <person name="Gluck-Thaler E."/>
            <person name="Korotkin H.B."/>
            <person name="Matheny P.B."/>
            <person name="Slot J.C."/>
        </authorList>
    </citation>
    <scope>NUCLEOTIDE SEQUENCE [LARGE SCALE GENOMIC DNA]</scope>
    <source>
        <strain evidence="1 2">2629</strain>
    </source>
</reference>
<dbReference type="AlphaFoldDB" id="A0A409YJN4"/>
<gene>
    <name evidence="1" type="ORF">CVT24_012756</name>
</gene>
<sequence length="190" mass="21991">MPDITLPQRDHKNRAPAQMRHPDIVFESVYDPAGSKRGIPFNQLPQSLQDLEKIQRIRNPNEIVYVTGPGDDNLVLDMWLTWPGYCDQRATSWPVNRASPVATGITRKDFLIAIHGFLDKAMDRFEKRGDTVGFSYPVGPQNGHIWKHHVVVTKVYHTHGQEWQVEIRLRGWPKKEEEEDVKVGIVEREY</sequence>
<protein>
    <submittedName>
        <fullName evidence="1">Uncharacterized protein</fullName>
    </submittedName>
</protein>
<proteinExistence type="predicted"/>
<dbReference type="EMBL" id="NHTK01001090">
    <property type="protein sequence ID" value="PPR03237.1"/>
    <property type="molecule type" value="Genomic_DNA"/>
</dbReference>
<dbReference type="Proteomes" id="UP000284842">
    <property type="component" value="Unassembled WGS sequence"/>
</dbReference>
<evidence type="ECO:0000313" key="2">
    <source>
        <dbReference type="Proteomes" id="UP000284842"/>
    </source>
</evidence>
<organism evidence="1 2">
    <name type="scientific">Panaeolus cyanescens</name>
    <dbReference type="NCBI Taxonomy" id="181874"/>
    <lineage>
        <taxon>Eukaryota</taxon>
        <taxon>Fungi</taxon>
        <taxon>Dikarya</taxon>
        <taxon>Basidiomycota</taxon>
        <taxon>Agaricomycotina</taxon>
        <taxon>Agaricomycetes</taxon>
        <taxon>Agaricomycetidae</taxon>
        <taxon>Agaricales</taxon>
        <taxon>Agaricineae</taxon>
        <taxon>Galeropsidaceae</taxon>
        <taxon>Panaeolus</taxon>
    </lineage>
</organism>
<accession>A0A409YJN4</accession>
<name>A0A409YJN4_9AGAR</name>
<keyword evidence="2" id="KW-1185">Reference proteome</keyword>
<evidence type="ECO:0000313" key="1">
    <source>
        <dbReference type="EMBL" id="PPR03237.1"/>
    </source>
</evidence>
<comment type="caution">
    <text evidence="1">The sequence shown here is derived from an EMBL/GenBank/DDBJ whole genome shotgun (WGS) entry which is preliminary data.</text>
</comment>